<comment type="caution">
    <text evidence="2">The sequence shown here is derived from an EMBL/GenBank/DDBJ whole genome shotgun (WGS) entry which is preliminary data.</text>
</comment>
<name>A0AAV9DJF0_ACOCL</name>
<sequence length="213" mass="23156">MSKSSSSSSSSEEETSSQSPPPPPAPKVKLTSPPPKAGPPVSSGSSSDDDESGESKEEESQKPVRHQDPGPSAAPSKKRSHGDDKNGNSKSKKVKKAPSVQKPVATEKGKEKTLHTSVTVEQLKSKIRRLKCGRVRRGKPGDSALTEMWDRLWRSEKEDHVNENDKGKSKKNLVENNIDEGKMLPVVSGELPPSWRSLSEFAPVRAEQCLGKR</sequence>
<reference evidence="2" key="2">
    <citation type="submission" date="2023-06" db="EMBL/GenBank/DDBJ databases">
        <authorList>
            <person name="Ma L."/>
            <person name="Liu K.-W."/>
            <person name="Li Z."/>
            <person name="Hsiao Y.-Y."/>
            <person name="Qi Y."/>
            <person name="Fu T."/>
            <person name="Tang G."/>
            <person name="Zhang D."/>
            <person name="Sun W.-H."/>
            <person name="Liu D.-K."/>
            <person name="Li Y."/>
            <person name="Chen G.-Z."/>
            <person name="Liu X.-D."/>
            <person name="Liao X.-Y."/>
            <person name="Jiang Y.-T."/>
            <person name="Yu X."/>
            <person name="Hao Y."/>
            <person name="Huang J."/>
            <person name="Zhao X.-W."/>
            <person name="Ke S."/>
            <person name="Chen Y.-Y."/>
            <person name="Wu W.-L."/>
            <person name="Hsu J.-L."/>
            <person name="Lin Y.-F."/>
            <person name="Huang M.-D."/>
            <person name="Li C.-Y."/>
            <person name="Huang L."/>
            <person name="Wang Z.-W."/>
            <person name="Zhao X."/>
            <person name="Zhong W.-Y."/>
            <person name="Peng D.-H."/>
            <person name="Ahmad S."/>
            <person name="Lan S."/>
            <person name="Zhang J.-S."/>
            <person name="Tsai W.-C."/>
            <person name="Van De Peer Y."/>
            <person name="Liu Z.-J."/>
        </authorList>
    </citation>
    <scope>NUCLEOTIDE SEQUENCE</scope>
    <source>
        <strain evidence="2">CP</strain>
        <tissue evidence="2">Leaves</tissue>
    </source>
</reference>
<dbReference type="Proteomes" id="UP001180020">
    <property type="component" value="Unassembled WGS sequence"/>
</dbReference>
<evidence type="ECO:0000313" key="2">
    <source>
        <dbReference type="EMBL" id="KAK1301154.1"/>
    </source>
</evidence>
<accession>A0AAV9DJF0</accession>
<feature type="compositionally biased region" description="Low complexity" evidence="1">
    <location>
        <begin position="1"/>
        <end position="10"/>
    </location>
</feature>
<evidence type="ECO:0000313" key="3">
    <source>
        <dbReference type="Proteomes" id="UP001180020"/>
    </source>
</evidence>
<evidence type="ECO:0000256" key="1">
    <source>
        <dbReference type="SAM" id="MobiDB-lite"/>
    </source>
</evidence>
<protein>
    <submittedName>
        <fullName evidence="2">Uncharacterized protein</fullName>
    </submittedName>
</protein>
<feature type="compositionally biased region" description="Basic and acidic residues" evidence="1">
    <location>
        <begin position="105"/>
        <end position="114"/>
    </location>
</feature>
<keyword evidence="3" id="KW-1185">Reference proteome</keyword>
<proteinExistence type="predicted"/>
<reference evidence="2" key="1">
    <citation type="journal article" date="2023" name="Nat. Commun.">
        <title>Diploid and tetraploid genomes of Acorus and the evolution of monocots.</title>
        <authorList>
            <person name="Ma L."/>
            <person name="Liu K.W."/>
            <person name="Li Z."/>
            <person name="Hsiao Y.Y."/>
            <person name="Qi Y."/>
            <person name="Fu T."/>
            <person name="Tang G.D."/>
            <person name="Zhang D."/>
            <person name="Sun W.H."/>
            <person name="Liu D.K."/>
            <person name="Li Y."/>
            <person name="Chen G.Z."/>
            <person name="Liu X.D."/>
            <person name="Liao X.Y."/>
            <person name="Jiang Y.T."/>
            <person name="Yu X."/>
            <person name="Hao Y."/>
            <person name="Huang J."/>
            <person name="Zhao X.W."/>
            <person name="Ke S."/>
            <person name="Chen Y.Y."/>
            <person name="Wu W.L."/>
            <person name="Hsu J.L."/>
            <person name="Lin Y.F."/>
            <person name="Huang M.D."/>
            <person name="Li C.Y."/>
            <person name="Huang L."/>
            <person name="Wang Z.W."/>
            <person name="Zhao X."/>
            <person name="Zhong W.Y."/>
            <person name="Peng D.H."/>
            <person name="Ahmad S."/>
            <person name="Lan S."/>
            <person name="Zhang J.S."/>
            <person name="Tsai W.C."/>
            <person name="Van de Peer Y."/>
            <person name="Liu Z.J."/>
        </authorList>
    </citation>
    <scope>NUCLEOTIDE SEQUENCE</scope>
    <source>
        <strain evidence="2">CP</strain>
    </source>
</reference>
<feature type="region of interest" description="Disordered" evidence="1">
    <location>
        <begin position="1"/>
        <end position="123"/>
    </location>
</feature>
<feature type="compositionally biased region" description="Pro residues" evidence="1">
    <location>
        <begin position="19"/>
        <end position="38"/>
    </location>
</feature>
<gene>
    <name evidence="2" type="ORF">QJS10_CPB13g01165</name>
</gene>
<feature type="compositionally biased region" description="Basic and acidic residues" evidence="1">
    <location>
        <begin position="53"/>
        <end position="68"/>
    </location>
</feature>
<organism evidence="2 3">
    <name type="scientific">Acorus calamus</name>
    <name type="common">Sweet flag</name>
    <dbReference type="NCBI Taxonomy" id="4465"/>
    <lineage>
        <taxon>Eukaryota</taxon>
        <taxon>Viridiplantae</taxon>
        <taxon>Streptophyta</taxon>
        <taxon>Embryophyta</taxon>
        <taxon>Tracheophyta</taxon>
        <taxon>Spermatophyta</taxon>
        <taxon>Magnoliopsida</taxon>
        <taxon>Liliopsida</taxon>
        <taxon>Acoraceae</taxon>
        <taxon>Acorus</taxon>
    </lineage>
</organism>
<dbReference type="AlphaFoldDB" id="A0AAV9DJF0"/>
<dbReference type="EMBL" id="JAUJYO010000013">
    <property type="protein sequence ID" value="KAK1301154.1"/>
    <property type="molecule type" value="Genomic_DNA"/>
</dbReference>